<feature type="region of interest" description="Disordered" evidence="2">
    <location>
        <begin position="112"/>
        <end position="142"/>
    </location>
</feature>
<feature type="transmembrane region" description="Helical" evidence="3">
    <location>
        <begin position="1082"/>
        <end position="1100"/>
    </location>
</feature>
<feature type="transmembrane region" description="Helical" evidence="3">
    <location>
        <begin position="1386"/>
        <end position="1407"/>
    </location>
</feature>
<feature type="transmembrane region" description="Helical" evidence="3">
    <location>
        <begin position="694"/>
        <end position="713"/>
    </location>
</feature>
<feature type="transmembrane region" description="Helical" evidence="3">
    <location>
        <begin position="866"/>
        <end position="883"/>
    </location>
</feature>
<evidence type="ECO:0000313" key="4">
    <source>
        <dbReference type="EMBL" id="MCE2595034.1"/>
    </source>
</evidence>
<accession>A0ABS8W7S2</accession>
<feature type="transmembrane region" description="Helical" evidence="3">
    <location>
        <begin position="1443"/>
        <end position="1461"/>
    </location>
</feature>
<dbReference type="EMBL" id="JAIMJA010000008">
    <property type="protein sequence ID" value="MCE2595034.1"/>
    <property type="molecule type" value="Genomic_DNA"/>
</dbReference>
<feature type="transmembrane region" description="Helical" evidence="3">
    <location>
        <begin position="778"/>
        <end position="798"/>
    </location>
</feature>
<feature type="transmembrane region" description="Helical" evidence="3">
    <location>
        <begin position="1106"/>
        <end position="1124"/>
    </location>
</feature>
<feature type="transmembrane region" description="Helical" evidence="3">
    <location>
        <begin position="459"/>
        <end position="479"/>
    </location>
</feature>
<evidence type="ECO:0000313" key="5">
    <source>
        <dbReference type="Proteomes" id="UP001201273"/>
    </source>
</evidence>
<feature type="transmembrane region" description="Helical" evidence="3">
    <location>
        <begin position="491"/>
        <end position="509"/>
    </location>
</feature>
<feature type="transmembrane region" description="Helical" evidence="3">
    <location>
        <begin position="570"/>
        <end position="587"/>
    </location>
</feature>
<comment type="caution">
    <text evidence="4">The sequence shown here is derived from an EMBL/GenBank/DDBJ whole genome shotgun (WGS) entry which is preliminary data.</text>
</comment>
<gene>
    <name evidence="4" type="ORF">K6Y31_09415</name>
</gene>
<feature type="transmembrane region" description="Helical" evidence="3">
    <location>
        <begin position="834"/>
        <end position="854"/>
    </location>
</feature>
<feature type="transmembrane region" description="Helical" evidence="3">
    <location>
        <begin position="1246"/>
        <end position="1265"/>
    </location>
</feature>
<keyword evidence="1" id="KW-0175">Coiled coil</keyword>
<feature type="compositionally biased region" description="Polar residues" evidence="2">
    <location>
        <begin position="69"/>
        <end position="78"/>
    </location>
</feature>
<feature type="transmembrane region" description="Helical" evidence="3">
    <location>
        <begin position="1166"/>
        <end position="1184"/>
    </location>
</feature>
<feature type="transmembrane region" description="Helical" evidence="3">
    <location>
        <begin position="1216"/>
        <end position="1234"/>
    </location>
</feature>
<feature type="transmembrane region" description="Helical" evidence="3">
    <location>
        <begin position="411"/>
        <end position="429"/>
    </location>
</feature>
<feature type="transmembrane region" description="Helical" evidence="3">
    <location>
        <begin position="1191"/>
        <end position="1210"/>
    </location>
</feature>
<feature type="transmembrane region" description="Helical" evidence="3">
    <location>
        <begin position="748"/>
        <end position="766"/>
    </location>
</feature>
<dbReference type="InterPro" id="IPR019286">
    <property type="entry name" value="DUF2339_TM"/>
</dbReference>
<feature type="transmembrane region" description="Helical" evidence="3">
    <location>
        <begin position="545"/>
        <end position="561"/>
    </location>
</feature>
<feature type="transmembrane region" description="Helical" evidence="3">
    <location>
        <begin position="810"/>
        <end position="828"/>
    </location>
</feature>
<reference evidence="4 5" key="1">
    <citation type="journal article" date="2022" name="Environ. Microbiol. Rep.">
        <title>Eco-phylogenetic analyses reveal divergent evolution of vitamin B12 metabolism in the marine bacterial family 'Psychromonadaceae'.</title>
        <authorList>
            <person name="Jin X."/>
            <person name="Yang Y."/>
            <person name="Cao H."/>
            <person name="Gao B."/>
            <person name="Zhao Z."/>
        </authorList>
    </citation>
    <scope>NUCLEOTIDE SEQUENCE [LARGE SCALE GENOMIC DNA]</scope>
    <source>
        <strain evidence="4 5">MKS20</strain>
    </source>
</reference>
<feature type="transmembrane region" description="Helical" evidence="3">
    <location>
        <begin position="947"/>
        <end position="966"/>
    </location>
</feature>
<keyword evidence="5" id="KW-1185">Reference proteome</keyword>
<feature type="transmembrane region" description="Helical" evidence="3">
    <location>
        <begin position="361"/>
        <end position="378"/>
    </location>
</feature>
<feature type="transmembrane region" description="Helical" evidence="3">
    <location>
        <begin position="1271"/>
        <end position="1290"/>
    </location>
</feature>
<feature type="transmembrane region" description="Helical" evidence="3">
    <location>
        <begin position="1035"/>
        <end position="1052"/>
    </location>
</feature>
<feature type="transmembrane region" description="Helical" evidence="3">
    <location>
        <begin position="973"/>
        <end position="992"/>
    </location>
</feature>
<dbReference type="Proteomes" id="UP001201273">
    <property type="component" value="Unassembled WGS sequence"/>
</dbReference>
<feature type="transmembrane region" description="Helical" evidence="3">
    <location>
        <begin position="521"/>
        <end position="539"/>
    </location>
</feature>
<feature type="transmembrane region" description="Helical" evidence="3">
    <location>
        <begin position="620"/>
        <end position="639"/>
    </location>
</feature>
<evidence type="ECO:0000256" key="3">
    <source>
        <dbReference type="SAM" id="Phobius"/>
    </source>
</evidence>
<feature type="region of interest" description="Disordered" evidence="2">
    <location>
        <begin position="41"/>
        <end position="96"/>
    </location>
</feature>
<protein>
    <submittedName>
        <fullName evidence="4">DUF2339 domain-containing protein</fullName>
    </submittedName>
</protein>
<organism evidence="4 5">
    <name type="scientific">Motilimonas cestriensis</name>
    <dbReference type="NCBI Taxonomy" id="2742685"/>
    <lineage>
        <taxon>Bacteria</taxon>
        <taxon>Pseudomonadati</taxon>
        <taxon>Pseudomonadota</taxon>
        <taxon>Gammaproteobacteria</taxon>
        <taxon>Alteromonadales</taxon>
        <taxon>Alteromonadales genera incertae sedis</taxon>
        <taxon>Motilimonas</taxon>
    </lineage>
</organism>
<feature type="transmembrane region" description="Helical" evidence="3">
    <location>
        <begin position="1144"/>
        <end position="1160"/>
    </location>
</feature>
<feature type="transmembrane region" description="Helical" evidence="3">
    <location>
        <begin position="1414"/>
        <end position="1431"/>
    </location>
</feature>
<dbReference type="Pfam" id="PF10101">
    <property type="entry name" value="DUF2339"/>
    <property type="match status" value="1"/>
</dbReference>
<name>A0ABS8W7S2_9GAMM</name>
<feature type="transmembrane region" description="Helical" evidence="3">
    <location>
        <begin position="1302"/>
        <end position="1323"/>
    </location>
</feature>
<feature type="transmembrane region" description="Helical" evidence="3">
    <location>
        <begin position="329"/>
        <end position="349"/>
    </location>
</feature>
<feature type="transmembrane region" description="Helical" evidence="3">
    <location>
        <begin position="593"/>
        <end position="608"/>
    </location>
</feature>
<feature type="transmembrane region" description="Helical" evidence="3">
    <location>
        <begin position="645"/>
        <end position="673"/>
    </location>
</feature>
<feature type="transmembrane region" description="Helical" evidence="3">
    <location>
        <begin position="719"/>
        <end position="736"/>
    </location>
</feature>
<dbReference type="RefSeq" id="WP_233052540.1">
    <property type="nucleotide sequence ID" value="NZ_JAIMJA010000008.1"/>
</dbReference>
<feature type="transmembrane region" description="Helical" evidence="3">
    <location>
        <begin position="384"/>
        <end position="404"/>
    </location>
</feature>
<dbReference type="PANTHER" id="PTHR38434:SF1">
    <property type="entry name" value="BLL2549 PROTEIN"/>
    <property type="match status" value="1"/>
</dbReference>
<feature type="transmembrane region" description="Helical" evidence="3">
    <location>
        <begin position="919"/>
        <end position="941"/>
    </location>
</feature>
<feature type="transmembrane region" description="Helical" evidence="3">
    <location>
        <begin position="998"/>
        <end position="1014"/>
    </location>
</feature>
<feature type="compositionally biased region" description="Low complexity" evidence="2">
    <location>
        <begin position="41"/>
        <end position="57"/>
    </location>
</feature>
<feature type="transmembrane region" description="Helical" evidence="3">
    <location>
        <begin position="1329"/>
        <end position="1348"/>
    </location>
</feature>
<feature type="transmembrane region" description="Helical" evidence="3">
    <location>
        <begin position="1360"/>
        <end position="1380"/>
    </location>
</feature>
<feature type="coiled-coil region" evidence="1">
    <location>
        <begin position="5"/>
        <end position="39"/>
    </location>
</feature>
<evidence type="ECO:0000256" key="1">
    <source>
        <dbReference type="SAM" id="Coils"/>
    </source>
</evidence>
<proteinExistence type="predicted"/>
<keyword evidence="3" id="KW-1133">Transmembrane helix</keyword>
<feature type="transmembrane region" description="Helical" evidence="3">
    <location>
        <begin position="889"/>
        <end position="907"/>
    </location>
</feature>
<dbReference type="PANTHER" id="PTHR38434">
    <property type="entry name" value="BLL2549 PROTEIN"/>
    <property type="match status" value="1"/>
</dbReference>
<keyword evidence="3" id="KW-0812">Transmembrane</keyword>
<feature type="transmembrane region" description="Helical" evidence="3">
    <location>
        <begin position="435"/>
        <end position="452"/>
    </location>
</feature>
<keyword evidence="3" id="KW-0472">Membrane</keyword>
<feature type="transmembrane region" description="Helical" evidence="3">
    <location>
        <begin position="294"/>
        <end position="317"/>
    </location>
</feature>
<feature type="compositionally biased region" description="Polar residues" evidence="2">
    <location>
        <begin position="120"/>
        <end position="131"/>
    </location>
</feature>
<evidence type="ECO:0000256" key="2">
    <source>
        <dbReference type="SAM" id="MobiDB-lite"/>
    </source>
</evidence>
<sequence>MKHLITALENELQALRHNQINLADRINQAETELTKIKAEMAKAPPELSSSAASSAHKSSAHKELAPDPLSSTPATNAHATGVKPSEIGSSNLPTYDETEHVTPQQVAAMTAKGAEVKVASQPSHTSSVNTSEQARQAEQDQAEQDAILARLVARKEQVERSAAVKSADVESKSVIPASVRKESLTEPNDSAVKPAIKPVRQAPVHQEPVAQPHTLSEQSASQEQAARLAPKPTRLAASDNAAEAVTKAAESLPRSMHKNAMEQASHEWLGSLLGPIAKVSRQLKSFYAHYQQRGLGPVFLMTLAGIAALTLGFGYLLQYSWNNVFSDGMRIAVAVLFANSILAAGLWVYKKKPDMSEYGSGLVGLAIILNYLCAYFAGPYLGLISPFTALIWLAVVTLAGYGLAQKLETKVVAVIALLGGAFSPLVFGVEQHYPALYLPYILLQAIFAWRVCQQLRWHGLLTLASMTHIASAEAFILFVDFHAQLDNWQSLLALLCLNLLFLLYALTGIAKLRQLRVDQHLLGLPMAQLAFFILAMLQVDSWSGQLLALNSVLFLGLFGYWRKLDEVKHICLAFAGVLAGFAALILVSHEFQGIIWSLEGALLLWLGLRHRYGVVRSEAYVLLFIGLLSTAYGCVSLLLTSNDEAAPIFMIGSFAVMAPWLNFAFTLAIVRGCERLLRFYDRANTLDISQGERGVTWGMAELLSLLLALFVYFSCYIWQPSYLMVASALVIPLLLWRTTRQVLPVTETLSWLAYLPLLIQVLLSVQQVGSWRFIEQDLLGQLARISLFTLMWLTYRVYCRYLPSSALLPIARGVNLIVYLAIPAYITIKVGKVALEWVALAAWASAALALTLDYWRKAKALRIEAVLLLALAVLLSLAQGIAFDLWQGWAGLLIGALVCVAIVQNIGQCRARLRVLAPLKPLNIVPPYYFTLVLAAAFYYVCQWPEYIAISSWIAVFITLALHAWLRELLLRRVALGFIAIGLLSASLSLWAHQWQGAAGLVMASLLFTTLRYYQRPLRLWLKRYPPFHRARLASVYYFALLVVILMVWGVTLPQWSALIFWAGAALALLLHWPMRHVLFRYQLIGLVWLANIAMVMSLFDGNANGWWALGLSALVFSALRARLTHWRGWLFAHQPLTLLRKSVPYYFALLVAISVYVATKVPDVLWLSLWGCALFAFLLHLPIRHLLLRSLGMLLALIASAFNFSLVFMGHFNGVLGLAIGLAAVIVYSYCYSSRQCYLRRFKPLAIVYPLKPYYMALAGLALTYYFSHWMALAVLVAASCLVLDLSRWPLHATIRGSWRLALAVIVAAMALLIGLQAFALFGVRDNLLSYAAFDVLGLLGLGWLLFYTPFKRLLRPRYLSWLLLWHGLFIASYLLTGYGFGTEVFAPFSSVALVVHGCWLMMLSLHPQRQRLIKLASALFAFVFIKVIFWDMAGFALVQKVVAFMAIGGVLLLVSYFYLKQKNKQLADKSSAESLSEVES</sequence>
<feature type="compositionally biased region" description="Polar residues" evidence="2">
    <location>
        <begin position="213"/>
        <end position="224"/>
    </location>
</feature>
<feature type="region of interest" description="Disordered" evidence="2">
    <location>
        <begin position="203"/>
        <end position="259"/>
    </location>
</feature>
<feature type="transmembrane region" description="Helical" evidence="3">
    <location>
        <begin position="1058"/>
        <end position="1075"/>
    </location>
</feature>